<dbReference type="AlphaFoldDB" id="A0AAD8YMB7"/>
<evidence type="ECO:0000256" key="1">
    <source>
        <dbReference type="SAM" id="Phobius"/>
    </source>
</evidence>
<gene>
    <name evidence="3" type="ORF">QTG54_000068</name>
</gene>
<proteinExistence type="predicted"/>
<keyword evidence="1" id="KW-0472">Membrane</keyword>
<evidence type="ECO:0000313" key="4">
    <source>
        <dbReference type="Proteomes" id="UP001224775"/>
    </source>
</evidence>
<name>A0AAD8YMB7_9STRA</name>
<evidence type="ECO:0000313" key="3">
    <source>
        <dbReference type="EMBL" id="KAK1748129.1"/>
    </source>
</evidence>
<sequence>MKTIIIIQLYCILLLILPALSAAQTRKRKKRRGRASASHARNVHKSNRFDATIRDKWVDILSLEKNSVNVVRLDTRQEQYRYESEVLADQLLGLAPVRGGLIKNKPLFLPWTYSFPLAAFVAICFFALPLSRIGTFMTSLYTSVTPYLMPTWTIVRSTTGNYLRQGQAILHSMPYFLRHLNRIKINPMMLLYKILKKCIILECWRHIWVRVYKLSSYLWKGTKSNAHSAYVKVVPAFIRRGVKAMVQSMIQGHVHGAMGGLVGTIWTSSPVETDIIQDVSDSIAADSIAAAEDSVQSALEATVESITDDMDDAIEAIAIGSAIDSAVDSVIEYGLLDGIDSAVDSVIEDGLLGSIDAAVDSVIEGGLLDSIDSSALESAVEAFVDDCLDGDCIDSVFDSALDE</sequence>
<dbReference type="Proteomes" id="UP001224775">
    <property type="component" value="Unassembled WGS sequence"/>
</dbReference>
<feature type="transmembrane region" description="Helical" evidence="1">
    <location>
        <begin position="111"/>
        <end position="130"/>
    </location>
</feature>
<protein>
    <submittedName>
        <fullName evidence="3">Uncharacterized protein</fullName>
    </submittedName>
</protein>
<evidence type="ECO:0000256" key="2">
    <source>
        <dbReference type="SAM" id="SignalP"/>
    </source>
</evidence>
<organism evidence="3 4">
    <name type="scientific">Skeletonema marinoi</name>
    <dbReference type="NCBI Taxonomy" id="267567"/>
    <lineage>
        <taxon>Eukaryota</taxon>
        <taxon>Sar</taxon>
        <taxon>Stramenopiles</taxon>
        <taxon>Ochrophyta</taxon>
        <taxon>Bacillariophyta</taxon>
        <taxon>Coscinodiscophyceae</taxon>
        <taxon>Thalassiosirophycidae</taxon>
        <taxon>Thalassiosirales</taxon>
        <taxon>Skeletonemataceae</taxon>
        <taxon>Skeletonema</taxon>
        <taxon>Skeletonema marinoi-dohrnii complex</taxon>
    </lineage>
</organism>
<keyword evidence="1" id="KW-1133">Transmembrane helix</keyword>
<comment type="caution">
    <text evidence="3">The sequence shown here is derived from an EMBL/GenBank/DDBJ whole genome shotgun (WGS) entry which is preliminary data.</text>
</comment>
<dbReference type="EMBL" id="JATAAI010000001">
    <property type="protein sequence ID" value="KAK1748129.1"/>
    <property type="molecule type" value="Genomic_DNA"/>
</dbReference>
<keyword evidence="2" id="KW-0732">Signal</keyword>
<accession>A0AAD8YMB7</accession>
<feature type="chain" id="PRO_5042117627" evidence="2">
    <location>
        <begin position="24"/>
        <end position="403"/>
    </location>
</feature>
<keyword evidence="1" id="KW-0812">Transmembrane</keyword>
<feature type="signal peptide" evidence="2">
    <location>
        <begin position="1"/>
        <end position="23"/>
    </location>
</feature>
<reference evidence="3" key="1">
    <citation type="submission" date="2023-06" db="EMBL/GenBank/DDBJ databases">
        <title>Survivors Of The Sea: Transcriptome response of Skeletonema marinoi to long-term dormancy.</title>
        <authorList>
            <person name="Pinder M.I.M."/>
            <person name="Kourtchenko O."/>
            <person name="Robertson E.K."/>
            <person name="Larsson T."/>
            <person name="Maumus F."/>
            <person name="Osuna-Cruz C.M."/>
            <person name="Vancaester E."/>
            <person name="Stenow R."/>
            <person name="Vandepoele K."/>
            <person name="Ploug H."/>
            <person name="Bruchert V."/>
            <person name="Godhe A."/>
            <person name="Topel M."/>
        </authorList>
    </citation>
    <scope>NUCLEOTIDE SEQUENCE</scope>
    <source>
        <strain evidence="3">R05AC</strain>
    </source>
</reference>
<keyword evidence="4" id="KW-1185">Reference proteome</keyword>